<evidence type="ECO:0000259" key="2">
    <source>
        <dbReference type="PROSITE" id="PS50878"/>
    </source>
</evidence>
<dbReference type="RefSeq" id="WP_118418199.1">
    <property type="nucleotide sequence ID" value="NZ_JAQDLI010000001.1"/>
</dbReference>
<reference evidence="3 4" key="1">
    <citation type="submission" date="2018-08" db="EMBL/GenBank/DDBJ databases">
        <title>A genome reference for cultivated species of the human gut microbiota.</title>
        <authorList>
            <person name="Zou Y."/>
            <person name="Xue W."/>
            <person name="Luo G."/>
        </authorList>
    </citation>
    <scope>NUCLEOTIDE SEQUENCE [LARGE SCALE GENOMIC DNA]</scope>
    <source>
        <strain evidence="3 4">AF20-9LB</strain>
    </source>
</reference>
<name>A0A395W3H2_BACOV</name>
<dbReference type="EMBL" id="QRVZ01000001">
    <property type="protein sequence ID" value="RGS88167.1"/>
    <property type="molecule type" value="Genomic_DNA"/>
</dbReference>
<dbReference type="InterPro" id="IPR000477">
    <property type="entry name" value="RT_dom"/>
</dbReference>
<proteinExistence type="inferred from homology"/>
<accession>A0A395W3H2</accession>
<feature type="domain" description="Reverse transcriptase" evidence="2">
    <location>
        <begin position="1"/>
        <end position="270"/>
    </location>
</feature>
<sequence>MKRERDIIREIIEPHNLYNSISVVLHGKKRKKTRIGRWIMKNQELVVDILSRQIQDGTFRISGYKERIVTDGPKDRRVQAIPIIERIGINAVMSVVEQRVFRKYIRTTSASIKNRGTHDLLNYIRRDIRQYPEEMRYVYKFDITKFYESIWQDFMMYCLRRMFKDRILLTILERFVRMMPEGLSIGLRSSQGFGNMLLSMFLDHYLKDEKGLKHFYRYCDDGTSHARTKKECWIIRNYVHQQVELMHLKVKSNERVFPISEGIDFLGYVIYPTHTRLRKRNKKNFARKIHRVKSIKRKRELIASFYGLCKHADCRNLFYRLTGIRMKDFKDLGIKPKYADGKKRFKGNQVSIRDLVNTPIVVLDFETGVIPKFEKEEYDSKVTKARNEYERLKNKYHDNIPEDIDFINPDEIPQPEGRYVVRILHEKEEKKFFTASKDIWSVLDQIKEQGELPFRTVIKAERYGNGGTKYIFT</sequence>
<comment type="caution">
    <text evidence="3">The sequence shown here is derived from an EMBL/GenBank/DDBJ whole genome shotgun (WGS) entry which is preliminary data.</text>
</comment>
<dbReference type="PANTHER" id="PTHR34047:SF8">
    <property type="entry name" value="PROTEIN YKFC"/>
    <property type="match status" value="1"/>
</dbReference>
<dbReference type="InterPro" id="IPR043502">
    <property type="entry name" value="DNA/RNA_pol_sf"/>
</dbReference>
<dbReference type="PROSITE" id="PS50878">
    <property type="entry name" value="RT_POL"/>
    <property type="match status" value="1"/>
</dbReference>
<comment type="similarity">
    <text evidence="1">Belongs to the bacterial reverse transcriptase family.</text>
</comment>
<dbReference type="PANTHER" id="PTHR34047">
    <property type="entry name" value="NUCLEAR INTRON MATURASE 1, MITOCHONDRIAL-RELATED"/>
    <property type="match status" value="1"/>
</dbReference>
<evidence type="ECO:0000313" key="4">
    <source>
        <dbReference type="Proteomes" id="UP000266492"/>
    </source>
</evidence>
<dbReference type="SUPFAM" id="SSF56672">
    <property type="entry name" value="DNA/RNA polymerases"/>
    <property type="match status" value="1"/>
</dbReference>
<evidence type="ECO:0000313" key="3">
    <source>
        <dbReference type="EMBL" id="RGS88167.1"/>
    </source>
</evidence>
<gene>
    <name evidence="3" type="ORF">DWX70_01140</name>
</gene>
<organism evidence="3 4">
    <name type="scientific">Bacteroides ovatus</name>
    <dbReference type="NCBI Taxonomy" id="28116"/>
    <lineage>
        <taxon>Bacteria</taxon>
        <taxon>Pseudomonadati</taxon>
        <taxon>Bacteroidota</taxon>
        <taxon>Bacteroidia</taxon>
        <taxon>Bacteroidales</taxon>
        <taxon>Bacteroidaceae</taxon>
        <taxon>Bacteroides</taxon>
    </lineage>
</organism>
<dbReference type="InterPro" id="IPR051083">
    <property type="entry name" value="GrpII_Intron_Splice-Mob/Def"/>
</dbReference>
<evidence type="ECO:0000256" key="1">
    <source>
        <dbReference type="ARBA" id="ARBA00034120"/>
    </source>
</evidence>
<dbReference type="Proteomes" id="UP000266492">
    <property type="component" value="Unassembled WGS sequence"/>
</dbReference>
<dbReference type="AlphaFoldDB" id="A0A395W3H2"/>
<dbReference type="Pfam" id="PF00078">
    <property type="entry name" value="RVT_1"/>
    <property type="match status" value="1"/>
</dbReference>
<protein>
    <recommendedName>
        <fullName evidence="2">Reverse transcriptase domain-containing protein</fullName>
    </recommendedName>
</protein>